<evidence type="ECO:0000313" key="11">
    <source>
        <dbReference type="EMBL" id="KHN39166.1"/>
    </source>
</evidence>
<dbReference type="Gene3D" id="3.80.10.10">
    <property type="entry name" value="Ribonuclease Inhibitor"/>
    <property type="match status" value="1"/>
</dbReference>
<dbReference type="GO" id="GO:0016020">
    <property type="term" value="C:membrane"/>
    <property type="evidence" value="ECO:0007669"/>
    <property type="project" value="UniProtKB-SubCell"/>
</dbReference>
<evidence type="ECO:0000256" key="8">
    <source>
        <dbReference type="ARBA" id="ARBA00038043"/>
    </source>
</evidence>
<dbReference type="AlphaFoldDB" id="A0A0B2RXJ8"/>
<dbReference type="GO" id="GO:0004674">
    <property type="term" value="F:protein serine/threonine kinase activity"/>
    <property type="evidence" value="ECO:0007669"/>
    <property type="project" value="UniProtKB-EC"/>
</dbReference>
<feature type="domain" description="Leucine-rich repeat-containing N-terminal plant-type" evidence="10">
    <location>
        <begin position="26"/>
        <end position="64"/>
    </location>
</feature>
<dbReference type="EMBL" id="QZWG01000008">
    <property type="protein sequence ID" value="RZB95806.1"/>
    <property type="molecule type" value="Genomic_DNA"/>
</dbReference>
<evidence type="ECO:0000256" key="9">
    <source>
        <dbReference type="SAM" id="SignalP"/>
    </source>
</evidence>
<evidence type="ECO:0000256" key="7">
    <source>
        <dbReference type="ARBA" id="ARBA00023180"/>
    </source>
</evidence>
<evidence type="ECO:0000256" key="1">
    <source>
        <dbReference type="ARBA" id="ARBA00004196"/>
    </source>
</evidence>
<evidence type="ECO:0000256" key="3">
    <source>
        <dbReference type="ARBA" id="ARBA00022614"/>
    </source>
</evidence>
<comment type="subcellular location">
    <subcellularLocation>
        <location evidence="1">Cell envelope</location>
    </subcellularLocation>
    <subcellularLocation>
        <location evidence="2">Membrane</location>
    </subcellularLocation>
</comment>
<evidence type="ECO:0000256" key="5">
    <source>
        <dbReference type="ARBA" id="ARBA00022737"/>
    </source>
</evidence>
<evidence type="ECO:0000313" key="13">
    <source>
        <dbReference type="Proteomes" id="UP000289340"/>
    </source>
</evidence>
<keyword evidence="4 9" id="KW-0732">Signal</keyword>
<dbReference type="Proteomes" id="UP000289340">
    <property type="component" value="Chromosome 8"/>
</dbReference>
<accession>A0A0B2RXJ8</accession>
<dbReference type="Pfam" id="PF08263">
    <property type="entry name" value="LRRNT_2"/>
    <property type="match status" value="1"/>
</dbReference>
<proteinExistence type="inferred from homology"/>
<dbReference type="FunFam" id="3.80.10.10:FF:000041">
    <property type="entry name" value="LRR receptor-like serine/threonine-protein kinase ERECTA"/>
    <property type="match status" value="1"/>
</dbReference>
<dbReference type="EMBL" id="KN646348">
    <property type="protein sequence ID" value="KHN39166.1"/>
    <property type="molecule type" value="Genomic_DNA"/>
</dbReference>
<evidence type="ECO:0000313" key="12">
    <source>
        <dbReference type="EMBL" id="RZB95806.1"/>
    </source>
</evidence>
<evidence type="ECO:0000256" key="6">
    <source>
        <dbReference type="ARBA" id="ARBA00023136"/>
    </source>
</evidence>
<feature type="chain" id="PRO_5040563051" evidence="9">
    <location>
        <begin position="22"/>
        <end position="336"/>
    </location>
</feature>
<reference evidence="11" key="1">
    <citation type="submission" date="2014-07" db="EMBL/GenBank/DDBJ databases">
        <title>Identification of a novel salt tolerance gene in wild soybean by whole-genome sequencing.</title>
        <authorList>
            <person name="Lam H.-M."/>
            <person name="Qi X."/>
            <person name="Li M.-W."/>
            <person name="Liu X."/>
            <person name="Xie M."/>
            <person name="Ni M."/>
            <person name="Xu X."/>
        </authorList>
    </citation>
    <scope>NUCLEOTIDE SEQUENCE [LARGE SCALE GENOMIC DNA]</scope>
    <source>
        <tissue evidence="11">Root</tissue>
    </source>
</reference>
<keyword evidence="7" id="KW-0325">Glycoprotein</keyword>
<dbReference type="InterPro" id="IPR013210">
    <property type="entry name" value="LRR_N_plant-typ"/>
</dbReference>
<comment type="similarity">
    <text evidence="8">Belongs to the polygalacturonase-inhibiting protein family.</text>
</comment>
<sequence length="336" mass="37395">MSHSSTLFLFLIVLFFTPALSELCNPQDKEALLQIKKEFGNPTTLSSWLPTSDCCNNNWVGVSCANKTQSYRVNHLDLNDLNLPKPYPIPPSVGNLPYLNFLSITNTNNLVGTIPPTITKLTMLRELQIRFTNVSGEIPHFLSQIKTLESIIFHYNNFSGNLPPWLPSLPNLYRISLDGNRISGTIPDSFGSFSDSLKLMTFSDNRLTGEIPATLAKLDFDFVDLSQNMLEGDASVLFGSEKHTLQINLANNSFAFDFGKVRVSKTLLILYLSHNRLYGALPEGLTSLKNLGTFDVSYNELCGKIPRGGRLQKIDVSSYSHNKCLCGSPLPKCKHL</sequence>
<gene>
    <name evidence="12" type="ORF">D0Y65_019917</name>
    <name evidence="11" type="ORF">glysoja_027971</name>
</gene>
<organism evidence="11">
    <name type="scientific">Glycine soja</name>
    <name type="common">Wild soybean</name>
    <dbReference type="NCBI Taxonomy" id="3848"/>
    <lineage>
        <taxon>Eukaryota</taxon>
        <taxon>Viridiplantae</taxon>
        <taxon>Streptophyta</taxon>
        <taxon>Embryophyta</taxon>
        <taxon>Tracheophyta</taxon>
        <taxon>Spermatophyta</taxon>
        <taxon>Magnoliopsida</taxon>
        <taxon>eudicotyledons</taxon>
        <taxon>Gunneridae</taxon>
        <taxon>Pentapetalae</taxon>
        <taxon>rosids</taxon>
        <taxon>fabids</taxon>
        <taxon>Fabales</taxon>
        <taxon>Fabaceae</taxon>
        <taxon>Papilionoideae</taxon>
        <taxon>50 kb inversion clade</taxon>
        <taxon>NPAAA clade</taxon>
        <taxon>indigoferoid/millettioid clade</taxon>
        <taxon>Phaseoleae</taxon>
        <taxon>Glycine</taxon>
        <taxon>Glycine subgen. Soja</taxon>
    </lineage>
</organism>
<feature type="signal peptide" evidence="9">
    <location>
        <begin position="1"/>
        <end position="21"/>
    </location>
</feature>
<evidence type="ECO:0000256" key="2">
    <source>
        <dbReference type="ARBA" id="ARBA00004370"/>
    </source>
</evidence>
<dbReference type="InterPro" id="IPR051848">
    <property type="entry name" value="PGIP"/>
</dbReference>
<evidence type="ECO:0000259" key="10">
    <source>
        <dbReference type="Pfam" id="PF08263"/>
    </source>
</evidence>
<keyword evidence="5" id="KW-0677">Repeat</keyword>
<dbReference type="InterPro" id="IPR032675">
    <property type="entry name" value="LRR_dom_sf"/>
</dbReference>
<keyword evidence="13" id="KW-1185">Reference proteome</keyword>
<keyword evidence="11" id="KW-0808">Transferase</keyword>
<dbReference type="PANTHER" id="PTHR48059:SF24">
    <property type="entry name" value="POLYGALACTURONASE INHIBITOR"/>
    <property type="match status" value="1"/>
</dbReference>
<dbReference type="SUPFAM" id="SSF52058">
    <property type="entry name" value="L domain-like"/>
    <property type="match status" value="1"/>
</dbReference>
<reference evidence="12 13" key="2">
    <citation type="submission" date="2018-09" db="EMBL/GenBank/DDBJ databases">
        <title>A high-quality reference genome of wild soybean provides a powerful tool to mine soybean genomes.</title>
        <authorList>
            <person name="Xie M."/>
            <person name="Chung C.Y.L."/>
            <person name="Li M.-W."/>
            <person name="Wong F.-L."/>
            <person name="Chan T.-F."/>
            <person name="Lam H.-M."/>
        </authorList>
    </citation>
    <scope>NUCLEOTIDE SEQUENCE [LARGE SCALE GENOMIC DNA]</scope>
    <source>
        <strain evidence="13">cv. W05</strain>
        <tissue evidence="12">Hypocotyl of etiolated seedlings</tissue>
    </source>
</reference>
<dbReference type="Pfam" id="PF00560">
    <property type="entry name" value="LRR_1"/>
    <property type="match status" value="4"/>
</dbReference>
<dbReference type="InterPro" id="IPR001611">
    <property type="entry name" value="Leu-rich_rpt"/>
</dbReference>
<keyword evidence="6" id="KW-0472">Membrane</keyword>
<dbReference type="PANTHER" id="PTHR48059">
    <property type="entry name" value="POLYGALACTURONASE INHIBITOR 1"/>
    <property type="match status" value="1"/>
</dbReference>
<dbReference type="EC" id="2.7.11.1" evidence="11"/>
<keyword evidence="3" id="KW-0433">Leucine-rich repeat</keyword>
<evidence type="ECO:0000256" key="4">
    <source>
        <dbReference type="ARBA" id="ARBA00022729"/>
    </source>
</evidence>
<dbReference type="Proteomes" id="UP000053555">
    <property type="component" value="Unassembled WGS sequence"/>
</dbReference>
<protein>
    <submittedName>
        <fullName evidence="11">Polygalacturonase inhibitor 2</fullName>
        <ecNumber evidence="11">2.7.11.1</ecNumber>
    </submittedName>
</protein>
<name>A0A0B2RXJ8_GLYSO</name>